<proteinExistence type="predicted"/>
<dbReference type="Gene3D" id="3.30.565.10">
    <property type="entry name" value="Histidine kinase-like ATPase, C-terminal domain"/>
    <property type="match status" value="1"/>
</dbReference>
<evidence type="ECO:0000313" key="1">
    <source>
        <dbReference type="EMBL" id="CAG8949949.1"/>
    </source>
</evidence>
<dbReference type="OrthoDB" id="1262810at2759"/>
<comment type="caution">
    <text evidence="1">The sequence shown here is derived from an EMBL/GenBank/DDBJ whole genome shotgun (WGS) entry which is preliminary data.</text>
</comment>
<dbReference type="PANTHER" id="PTHR32387">
    <property type="entry name" value="WU:FJ29H11"/>
    <property type="match status" value="1"/>
</dbReference>
<dbReference type="EMBL" id="CAJVRL010000025">
    <property type="protein sequence ID" value="CAG8949949.1"/>
    <property type="molecule type" value="Genomic_DNA"/>
</dbReference>
<dbReference type="PANTHER" id="PTHR32387:SF0">
    <property type="entry name" value="PROTEIN NO VEIN"/>
    <property type="match status" value="1"/>
</dbReference>
<dbReference type="NCBIfam" id="NF047352">
    <property type="entry name" value="P_loop_sacsin"/>
    <property type="match status" value="1"/>
</dbReference>
<protein>
    <submittedName>
        <fullName evidence="1">Uncharacterized protein</fullName>
    </submittedName>
</protein>
<sequence length="780" mass="89523">MENPLVITVEEANRIILNEARSKGWVRQGISDSRNPETLELLETLRRTRESLADINADDDRIATGIGSRRGRFILELIQNVEDCDFSHTDRPSISFKVNPTKIIVESNQDGFVERDVSGICRTGRSWKRGMPGYVGDKGIGFKSVFGVASKVDIQSNAFSFSFEYNGGDTTDDKSGIITPIVGNYPIEPHRRPLTRMKLTLDGNTSYDDLVSDFTAKLSTLLLFLSKLKNISFKIHLPGRETTTTTSYSISGEDEWNKCITMRDGMRGISQQWRYIVFKTPIVGLPDDSNRPGINECEGVLAFPVALDGSPGIRREHDIHAFLPVCTVGFNFLLQADFLVQANREEVIVDSRWNQEIVNQLSQIFCNAMAEFSVNAILRFRWMRFLPVGIAPHVNPLWGYLKSKILEELSRKRSLYPHIANEQYHERLRSVPGELQLLPEDYLDNRNRIPLFRDLATSPRYLSPCYEQQDIELLRRIFQLRIIGDVPMVRRIEQDLNSPNSVMKDPRTDIHWHNRAADLIMSFINRDPNVANMIRQRLDIVPLSNGIWVKASTTALYFPALHGPPIPQDLVLTVDPHAASNPLRRTLFEGLGVTEIRPSRVVSMIWTFYAQQNPRFSLEDSKAHLAYLFWHHDQLRSNDLRFLGLSLYDNRREKILCNNVRPIYMPFDDEYSPQELLKSGPGVRRNLRLRYNAGSLSPEFRHLLQYRPEKIVTVLKNDWRNYRREIKNSPGNNIKREISRAKVLCLNSHSTPLGATYFPSPSLMQRVQELGVSETWKKTI</sequence>
<dbReference type="InterPro" id="IPR052957">
    <property type="entry name" value="Auxin_embryo_med"/>
</dbReference>
<name>A0A9N9KLK3_9HELO</name>
<keyword evidence="2" id="KW-1185">Reference proteome</keyword>
<gene>
    <name evidence="1" type="ORF">HYFRA_00004280</name>
</gene>
<organism evidence="1 2">
    <name type="scientific">Hymenoscyphus fraxineus</name>
    <dbReference type="NCBI Taxonomy" id="746836"/>
    <lineage>
        <taxon>Eukaryota</taxon>
        <taxon>Fungi</taxon>
        <taxon>Dikarya</taxon>
        <taxon>Ascomycota</taxon>
        <taxon>Pezizomycotina</taxon>
        <taxon>Leotiomycetes</taxon>
        <taxon>Helotiales</taxon>
        <taxon>Helotiaceae</taxon>
        <taxon>Hymenoscyphus</taxon>
    </lineage>
</organism>
<dbReference type="Proteomes" id="UP000696280">
    <property type="component" value="Unassembled WGS sequence"/>
</dbReference>
<dbReference type="SUPFAM" id="SSF55874">
    <property type="entry name" value="ATPase domain of HSP90 chaperone/DNA topoisomerase II/histidine kinase"/>
    <property type="match status" value="1"/>
</dbReference>
<evidence type="ECO:0000313" key="2">
    <source>
        <dbReference type="Proteomes" id="UP000696280"/>
    </source>
</evidence>
<dbReference type="AlphaFoldDB" id="A0A9N9KLK3"/>
<accession>A0A9N9KLK3</accession>
<dbReference type="InterPro" id="IPR036890">
    <property type="entry name" value="HATPase_C_sf"/>
</dbReference>
<reference evidence="1" key="1">
    <citation type="submission" date="2021-07" db="EMBL/GenBank/DDBJ databases">
        <authorList>
            <person name="Durling M."/>
        </authorList>
    </citation>
    <scope>NUCLEOTIDE SEQUENCE</scope>
</reference>